<dbReference type="Proteomes" id="UP000002204">
    <property type="component" value="Chromosome"/>
</dbReference>
<reference evidence="2" key="1">
    <citation type="submission" date="2005-03" db="EMBL/GenBank/DDBJ databases">
        <title>Comparison of the complete genome sequences of Rhodococcus erythropolis PR4 and Rhodococcus opacus B4.</title>
        <authorList>
            <person name="Takarada H."/>
            <person name="Sekine M."/>
            <person name="Hosoyama A."/>
            <person name="Yamada R."/>
            <person name="Fujisawa T."/>
            <person name="Omata S."/>
            <person name="Shimizu A."/>
            <person name="Tsukatani N."/>
            <person name="Tanikawa S."/>
            <person name="Fujita N."/>
            <person name="Harayama S."/>
        </authorList>
    </citation>
    <scope>NUCLEOTIDE SEQUENCE [LARGE SCALE GENOMIC DNA]</scope>
    <source>
        <strain evidence="2">PR4 / NBRC 100887</strain>
    </source>
</reference>
<organism evidence="1 2">
    <name type="scientific">Rhodococcus erythropolis (strain PR4 / NBRC 100887)</name>
    <dbReference type="NCBI Taxonomy" id="234621"/>
    <lineage>
        <taxon>Bacteria</taxon>
        <taxon>Bacillati</taxon>
        <taxon>Actinomycetota</taxon>
        <taxon>Actinomycetes</taxon>
        <taxon>Mycobacteriales</taxon>
        <taxon>Nocardiaceae</taxon>
        <taxon>Rhodococcus</taxon>
        <taxon>Rhodococcus erythropolis group</taxon>
    </lineage>
</organism>
<evidence type="ECO:0000313" key="1">
    <source>
        <dbReference type="EMBL" id="BAH33184.1"/>
    </source>
</evidence>
<name>C0ZXU9_RHOE4</name>
<gene>
    <name evidence="1" type="ordered locus">RER_24760</name>
</gene>
<sequence>MSEHSPTYGHNEPPQPSRLENEIAAKFAGIPNAQLIRKMEKAQDFGYDDEEFELNRRLKLGGLAWRWSGDFYRPTVEVYKPEDVDES</sequence>
<dbReference type="RefSeq" id="WP_020907308.1">
    <property type="nucleotide sequence ID" value="NC_012490.1"/>
</dbReference>
<dbReference type="AlphaFoldDB" id="C0ZXU9"/>
<proteinExistence type="predicted"/>
<dbReference type="KEGG" id="rer:RER_24760"/>
<protein>
    <submittedName>
        <fullName evidence="1">Uncharacterized protein</fullName>
    </submittedName>
</protein>
<accession>C0ZXU9</accession>
<evidence type="ECO:0000313" key="2">
    <source>
        <dbReference type="Proteomes" id="UP000002204"/>
    </source>
</evidence>
<dbReference type="HOGENOM" id="CLU_2481223_0_0_11"/>
<dbReference type="EMBL" id="AP008957">
    <property type="protein sequence ID" value="BAH33184.1"/>
    <property type="molecule type" value="Genomic_DNA"/>
</dbReference>
<reference evidence="1 2" key="2">
    <citation type="journal article" date="2006" name="Environ. Microbiol.">
        <title>Sequence analysis of three plasmids harboured in Rhodococcus erythropolis strain PR4.</title>
        <authorList>
            <person name="Sekine M."/>
            <person name="Tanikawa S."/>
            <person name="Omata S."/>
            <person name="Saito M."/>
            <person name="Fujisawa T."/>
            <person name="Tsukatani N."/>
            <person name="Tajima T."/>
            <person name="Sekigawa T."/>
            <person name="Kosugi H."/>
            <person name="Matsuo Y."/>
            <person name="Nishiko R."/>
            <person name="Imamura K."/>
            <person name="Ito M."/>
            <person name="Narita H."/>
            <person name="Tago S."/>
            <person name="Fujita N."/>
            <person name="Harayama S."/>
        </authorList>
    </citation>
    <scope>NUCLEOTIDE SEQUENCE [LARGE SCALE GENOMIC DNA]</scope>
    <source>
        <strain evidence="2">PR4 / NBRC 100887</strain>
    </source>
</reference>